<reference evidence="5 6" key="2">
    <citation type="journal article" date="2017" name="Nature">
        <title>The Apostasia genome and the evolution of orchids.</title>
        <authorList>
            <person name="Zhang G.Q."/>
            <person name="Liu K.W."/>
            <person name="Li Z."/>
            <person name="Lohaus R."/>
            <person name="Hsiao Y.Y."/>
            <person name="Niu S.C."/>
            <person name="Wang J.Y."/>
            <person name="Lin Y.C."/>
            <person name="Xu Q."/>
            <person name="Chen L.J."/>
            <person name="Yoshida K."/>
            <person name="Fujiwara S."/>
            <person name="Wang Z.W."/>
            <person name="Zhang Y.Q."/>
            <person name="Mitsuda N."/>
            <person name="Wang M."/>
            <person name="Liu G.H."/>
            <person name="Pecoraro L."/>
            <person name="Huang H.X."/>
            <person name="Xiao X.J."/>
            <person name="Lin M."/>
            <person name="Wu X.Y."/>
            <person name="Wu W.L."/>
            <person name="Chen Y.Y."/>
            <person name="Chang S.B."/>
            <person name="Sakamoto S."/>
            <person name="Ohme-Takagi M."/>
            <person name="Yagi M."/>
            <person name="Zeng S.J."/>
            <person name="Shen C.Y."/>
            <person name="Yeh C.M."/>
            <person name="Luo Y.B."/>
            <person name="Tsai W.C."/>
            <person name="Van de Peer Y."/>
            <person name="Liu Z.J."/>
        </authorList>
    </citation>
    <scope>NUCLEOTIDE SEQUENCE [LARGE SCALE GENOMIC DNA]</scope>
    <source>
        <tissue evidence="5">The whole plant</tissue>
    </source>
</reference>
<dbReference type="AlphaFoldDB" id="A0A2I0WTB3"/>
<evidence type="ECO:0000256" key="1">
    <source>
        <dbReference type="ARBA" id="ARBA00022737"/>
    </source>
</evidence>
<dbReference type="Gene3D" id="1.10.8.430">
    <property type="entry name" value="Helical domain of apoptotic protease-activating factors"/>
    <property type="match status" value="1"/>
</dbReference>
<organism evidence="5 6">
    <name type="scientific">Dendrobium catenatum</name>
    <dbReference type="NCBI Taxonomy" id="906689"/>
    <lineage>
        <taxon>Eukaryota</taxon>
        <taxon>Viridiplantae</taxon>
        <taxon>Streptophyta</taxon>
        <taxon>Embryophyta</taxon>
        <taxon>Tracheophyta</taxon>
        <taxon>Spermatophyta</taxon>
        <taxon>Magnoliopsida</taxon>
        <taxon>Liliopsida</taxon>
        <taxon>Asparagales</taxon>
        <taxon>Orchidaceae</taxon>
        <taxon>Epidendroideae</taxon>
        <taxon>Malaxideae</taxon>
        <taxon>Dendrobiinae</taxon>
        <taxon>Dendrobium</taxon>
    </lineage>
</organism>
<dbReference type="EMBL" id="KZ502442">
    <property type="protein sequence ID" value="PKU78900.1"/>
    <property type="molecule type" value="Genomic_DNA"/>
</dbReference>
<dbReference type="Gene3D" id="1.10.10.10">
    <property type="entry name" value="Winged helix-like DNA-binding domain superfamily/Winged helix DNA-binding domain"/>
    <property type="match status" value="1"/>
</dbReference>
<evidence type="ECO:0000256" key="2">
    <source>
        <dbReference type="ARBA" id="ARBA00022821"/>
    </source>
</evidence>
<evidence type="ECO:0000313" key="5">
    <source>
        <dbReference type="EMBL" id="PKU78900.1"/>
    </source>
</evidence>
<sequence>MTKSIIEIIKKFDEIAHDRKVLHLSEKEAQRRPPSNNVIKRSPTSSLQLEYDVIAREDEKRKIIQLLMSHAEADNIVIPIVGMGGVGKTTLAQLVYNNPVVCQYFYWKVWVHVSEEFDVLRITQQIVTSILGSSRHNDIYNLNDLHCLLKKTLFDKKYLIVLDDIWNKRLDLWEAFQAPFYGTGMGKIIITTRYMPVVDIMQTMSPLQLECLNEEKSWLLFQRHAFHGWKPDQQLNFEQLGRRIAKKCGGLPLALKTIGVFLRNEFNKQTWKDVLNNTLWEPKAIILSTLRITYNHLPSYLKPCFLYASLFPKDHYFKKLELIRMWIDQGYIQLTERQILWEDIAIEYFEDLVRMLFFQCSKDKGFFLHDMVHDLAQSITVDLVFVLIFPRACSSELIESRRARFNSNRH</sequence>
<evidence type="ECO:0000313" key="6">
    <source>
        <dbReference type="Proteomes" id="UP000233837"/>
    </source>
</evidence>
<dbReference type="InterPro" id="IPR027417">
    <property type="entry name" value="P-loop_NTPase"/>
</dbReference>
<dbReference type="GO" id="GO:0098542">
    <property type="term" value="P:defense response to other organism"/>
    <property type="evidence" value="ECO:0007669"/>
    <property type="project" value="TreeGrafter"/>
</dbReference>
<accession>A0A2I0WTB3</accession>
<feature type="domain" description="Disease resistance protein winged helix" evidence="4">
    <location>
        <begin position="310"/>
        <end position="376"/>
    </location>
</feature>
<dbReference type="Proteomes" id="UP000233837">
    <property type="component" value="Unassembled WGS sequence"/>
</dbReference>
<dbReference type="PANTHER" id="PTHR23155">
    <property type="entry name" value="DISEASE RESISTANCE PROTEIN RP"/>
    <property type="match status" value="1"/>
</dbReference>
<dbReference type="Pfam" id="PF00931">
    <property type="entry name" value="NB-ARC"/>
    <property type="match status" value="1"/>
</dbReference>
<evidence type="ECO:0000259" key="3">
    <source>
        <dbReference type="Pfam" id="PF00931"/>
    </source>
</evidence>
<evidence type="ECO:0000259" key="4">
    <source>
        <dbReference type="Pfam" id="PF23559"/>
    </source>
</evidence>
<gene>
    <name evidence="5" type="primary">RPPL1</name>
    <name evidence="5" type="ORF">MA16_Dca000244</name>
</gene>
<dbReference type="InterPro" id="IPR058922">
    <property type="entry name" value="WHD_DRP"/>
</dbReference>
<proteinExistence type="predicted"/>
<dbReference type="InterPro" id="IPR042197">
    <property type="entry name" value="Apaf_helical"/>
</dbReference>
<keyword evidence="2" id="KW-0611">Plant defense</keyword>
<keyword evidence="1" id="KW-0677">Repeat</keyword>
<name>A0A2I0WTB3_9ASPA</name>
<reference evidence="5 6" key="1">
    <citation type="journal article" date="2016" name="Sci. Rep.">
        <title>The Dendrobium catenatum Lindl. genome sequence provides insights into polysaccharide synthase, floral development and adaptive evolution.</title>
        <authorList>
            <person name="Zhang G.Q."/>
            <person name="Xu Q."/>
            <person name="Bian C."/>
            <person name="Tsai W.C."/>
            <person name="Yeh C.M."/>
            <person name="Liu K.W."/>
            <person name="Yoshida K."/>
            <person name="Zhang L.S."/>
            <person name="Chang S.B."/>
            <person name="Chen F."/>
            <person name="Shi Y."/>
            <person name="Su Y.Y."/>
            <person name="Zhang Y.Q."/>
            <person name="Chen L.J."/>
            <person name="Yin Y."/>
            <person name="Lin M."/>
            <person name="Huang H."/>
            <person name="Deng H."/>
            <person name="Wang Z.W."/>
            <person name="Zhu S.L."/>
            <person name="Zhao X."/>
            <person name="Deng C."/>
            <person name="Niu S.C."/>
            <person name="Huang J."/>
            <person name="Wang M."/>
            <person name="Liu G.H."/>
            <person name="Yang H.J."/>
            <person name="Xiao X.J."/>
            <person name="Hsiao Y.Y."/>
            <person name="Wu W.L."/>
            <person name="Chen Y.Y."/>
            <person name="Mitsuda N."/>
            <person name="Ohme-Takagi M."/>
            <person name="Luo Y.B."/>
            <person name="Van de Peer Y."/>
            <person name="Liu Z.J."/>
        </authorList>
    </citation>
    <scope>NUCLEOTIDE SEQUENCE [LARGE SCALE GENOMIC DNA]</scope>
    <source>
        <tissue evidence="5">The whole plant</tissue>
    </source>
</reference>
<dbReference type="PRINTS" id="PR00364">
    <property type="entry name" value="DISEASERSIST"/>
</dbReference>
<dbReference type="SUPFAM" id="SSF52540">
    <property type="entry name" value="P-loop containing nucleoside triphosphate hydrolases"/>
    <property type="match status" value="1"/>
</dbReference>
<dbReference type="InterPro" id="IPR036388">
    <property type="entry name" value="WH-like_DNA-bd_sf"/>
</dbReference>
<protein>
    <submittedName>
        <fullName evidence="5">Disease resistance RPP13-like protein 1</fullName>
    </submittedName>
</protein>
<dbReference type="InterPro" id="IPR044974">
    <property type="entry name" value="Disease_R_plants"/>
</dbReference>
<dbReference type="Gene3D" id="3.40.50.300">
    <property type="entry name" value="P-loop containing nucleotide triphosphate hydrolases"/>
    <property type="match status" value="1"/>
</dbReference>
<dbReference type="GO" id="GO:0043531">
    <property type="term" value="F:ADP binding"/>
    <property type="evidence" value="ECO:0007669"/>
    <property type="project" value="InterPro"/>
</dbReference>
<dbReference type="PANTHER" id="PTHR23155:SF1188">
    <property type="entry name" value="OS11G0492300 PROTEIN"/>
    <property type="match status" value="1"/>
</dbReference>
<keyword evidence="6" id="KW-1185">Reference proteome</keyword>
<feature type="domain" description="NB-ARC" evidence="3">
    <location>
        <begin position="57"/>
        <end position="227"/>
    </location>
</feature>
<dbReference type="InterPro" id="IPR002182">
    <property type="entry name" value="NB-ARC"/>
</dbReference>
<dbReference type="Pfam" id="PF23559">
    <property type="entry name" value="WHD_DRP"/>
    <property type="match status" value="1"/>
</dbReference>